<feature type="non-terminal residue" evidence="1">
    <location>
        <position position="1"/>
    </location>
</feature>
<accession>A0ACC3DGZ9</accession>
<sequence length="278" mass="28475">IVGTPVKSVGKGAVLVGGGAVKGLGKGASFLGRGVSGFGRGRSKSGADDMANGSLADYPSADGSSTPAMAVSSPDGQTINPMPGSPATPHARSRSWGSHAGVSPGGAEGGIANFSLVSASGFPPDTSLRAVVSMSGPKGLKEIHKSKAIKNTEGNDYAWHPESETFKANCTADTQFRVVILDHHTFSGDKELGEGVVYLNDQGSGGEQVVKVGAGTVRVRSQFTPSDAASMAPSTSTPPRKSKDASEGHKLMRGMFGAKRESRDMYSRDGERGVTPQP</sequence>
<evidence type="ECO:0000313" key="1">
    <source>
        <dbReference type="EMBL" id="KAK3071298.1"/>
    </source>
</evidence>
<dbReference type="EMBL" id="JAWDJW010004858">
    <property type="protein sequence ID" value="KAK3071298.1"/>
    <property type="molecule type" value="Genomic_DNA"/>
</dbReference>
<name>A0ACC3DGZ9_9PEZI</name>
<comment type="caution">
    <text evidence="1">The sequence shown here is derived from an EMBL/GenBank/DDBJ whole genome shotgun (WGS) entry which is preliminary data.</text>
</comment>
<evidence type="ECO:0000313" key="2">
    <source>
        <dbReference type="Proteomes" id="UP001186974"/>
    </source>
</evidence>
<reference evidence="1" key="1">
    <citation type="submission" date="2024-09" db="EMBL/GenBank/DDBJ databases">
        <title>Black Yeasts Isolated from many extreme environments.</title>
        <authorList>
            <person name="Coleine C."/>
            <person name="Stajich J.E."/>
            <person name="Selbmann L."/>
        </authorList>
    </citation>
    <scope>NUCLEOTIDE SEQUENCE</scope>
    <source>
        <strain evidence="1">CCFEE 5737</strain>
    </source>
</reference>
<dbReference type="Proteomes" id="UP001186974">
    <property type="component" value="Unassembled WGS sequence"/>
</dbReference>
<organism evidence="1 2">
    <name type="scientific">Coniosporium uncinatum</name>
    <dbReference type="NCBI Taxonomy" id="93489"/>
    <lineage>
        <taxon>Eukaryota</taxon>
        <taxon>Fungi</taxon>
        <taxon>Dikarya</taxon>
        <taxon>Ascomycota</taxon>
        <taxon>Pezizomycotina</taxon>
        <taxon>Dothideomycetes</taxon>
        <taxon>Dothideomycetes incertae sedis</taxon>
        <taxon>Coniosporium</taxon>
    </lineage>
</organism>
<gene>
    <name evidence="1" type="ORF">LTS18_014893</name>
</gene>
<proteinExistence type="predicted"/>
<keyword evidence="2" id="KW-1185">Reference proteome</keyword>
<protein>
    <submittedName>
        <fullName evidence="1">Uncharacterized protein</fullName>
    </submittedName>
</protein>